<comment type="caution">
    <text evidence="1">The sequence shown here is derived from an EMBL/GenBank/DDBJ whole genome shotgun (WGS) entry which is preliminary data.</text>
</comment>
<proteinExistence type="predicted"/>
<evidence type="ECO:0000313" key="2">
    <source>
        <dbReference type="Proteomes" id="UP001429745"/>
    </source>
</evidence>
<accession>A0ABX1KAJ1</accession>
<dbReference type="Proteomes" id="UP001429745">
    <property type="component" value="Unassembled WGS sequence"/>
</dbReference>
<reference evidence="1 2" key="1">
    <citation type="submission" date="2020-04" db="EMBL/GenBank/DDBJ databases">
        <title>CFH 90308 Microbacterium sp.</title>
        <authorList>
            <person name="Nie G."/>
            <person name="Ming H."/>
            <person name="Xia T."/>
        </authorList>
    </citation>
    <scope>NUCLEOTIDE SEQUENCE [LARGE SCALE GENOMIC DNA]</scope>
    <source>
        <strain evidence="1 2">CFH 90308</strain>
    </source>
</reference>
<dbReference type="InterPro" id="IPR011335">
    <property type="entry name" value="Restrct_endonuc-II-like"/>
</dbReference>
<dbReference type="SUPFAM" id="SSF52980">
    <property type="entry name" value="Restriction endonuclease-like"/>
    <property type="match status" value="1"/>
</dbReference>
<dbReference type="Gene3D" id="3.40.960.10">
    <property type="entry name" value="VSR Endonuclease"/>
    <property type="match status" value="1"/>
</dbReference>
<gene>
    <name evidence="1" type="ORF">HF576_08945</name>
</gene>
<dbReference type="RefSeq" id="WP_168912451.1">
    <property type="nucleotide sequence ID" value="NZ_JABACI010000002.1"/>
</dbReference>
<dbReference type="EMBL" id="JABACI010000002">
    <property type="protein sequence ID" value="NLP83974.1"/>
    <property type="molecule type" value="Genomic_DNA"/>
</dbReference>
<organism evidence="1 2">
    <name type="scientific">Microbacterium salsuginis</name>
    <dbReference type="NCBI Taxonomy" id="2722803"/>
    <lineage>
        <taxon>Bacteria</taxon>
        <taxon>Bacillati</taxon>
        <taxon>Actinomycetota</taxon>
        <taxon>Actinomycetes</taxon>
        <taxon>Micrococcales</taxon>
        <taxon>Microbacteriaceae</taxon>
        <taxon>Microbacterium</taxon>
    </lineage>
</organism>
<protein>
    <recommendedName>
        <fullName evidence="3">DUF559 domain-containing protein</fullName>
    </recommendedName>
</protein>
<evidence type="ECO:0008006" key="3">
    <source>
        <dbReference type="Google" id="ProtNLM"/>
    </source>
</evidence>
<keyword evidence="2" id="KW-1185">Reference proteome</keyword>
<sequence>MTTQGSPFGNEPFTVAAALAAGVGRGALAGARFDAPFRGVRQWNREDPGELAKRDKLTPKQRELQDFKKRCRQFATRMGDTDFFSHGTALILRGVPTPQDWDKAMHISGIRPRNPARSAGVVSHRLAPREAAFRAIGGLRVEHPVRAWVQASTHLTDVELIVAADHLVARRRGLVTIDQLRAEARRSRTPALEPVLDRVREGSESPWETRLRLILVDAGLPEPDLAVELRTADGRFLARLDQGYPRYRVGVEYDGRQHAESSAQFARDADRWRDIADQGWDLVRILHHHLDPDPNVAIDLVRRALLRAGWRA</sequence>
<evidence type="ECO:0000313" key="1">
    <source>
        <dbReference type="EMBL" id="NLP83974.1"/>
    </source>
</evidence>
<name>A0ABX1KAJ1_9MICO</name>